<evidence type="ECO:0000313" key="4">
    <source>
        <dbReference type="EMBL" id="PKY07007.1"/>
    </source>
</evidence>
<accession>A0A2I1DAU9</accession>
<evidence type="ECO:0000256" key="1">
    <source>
        <dbReference type="ARBA" id="ARBA00022737"/>
    </source>
</evidence>
<dbReference type="PANTHER" id="PTHR24198">
    <property type="entry name" value="ANKYRIN REPEAT AND PROTEIN KINASE DOMAIN-CONTAINING PROTEIN"/>
    <property type="match status" value="1"/>
</dbReference>
<keyword evidence="1" id="KW-0677">Repeat</keyword>
<dbReference type="SMART" id="SM00248">
    <property type="entry name" value="ANK"/>
    <property type="match status" value="5"/>
</dbReference>
<dbReference type="PROSITE" id="PS50088">
    <property type="entry name" value="ANK_REPEAT"/>
    <property type="match status" value="1"/>
</dbReference>
<dbReference type="Gene3D" id="1.25.40.20">
    <property type="entry name" value="Ankyrin repeat-containing domain"/>
    <property type="match status" value="2"/>
</dbReference>
<dbReference type="Proteomes" id="UP000234254">
    <property type="component" value="Unassembled WGS sequence"/>
</dbReference>
<protein>
    <submittedName>
        <fullName evidence="4">Ankyrin</fullName>
    </submittedName>
</protein>
<dbReference type="RefSeq" id="XP_024695601.1">
    <property type="nucleotide sequence ID" value="XM_024836592.1"/>
</dbReference>
<dbReference type="OrthoDB" id="20872at2759"/>
<reference evidence="4" key="1">
    <citation type="submission" date="2016-12" db="EMBL/GenBank/DDBJ databases">
        <title>The genomes of Aspergillus section Nigri reveals drivers in fungal speciation.</title>
        <authorList>
            <consortium name="DOE Joint Genome Institute"/>
            <person name="Vesth T.C."/>
            <person name="Nybo J."/>
            <person name="Theobald S."/>
            <person name="Brandl J."/>
            <person name="Frisvad J.C."/>
            <person name="Nielsen K.F."/>
            <person name="Lyhne E.K."/>
            <person name="Kogle M.E."/>
            <person name="Kuo A."/>
            <person name="Riley R."/>
            <person name="Clum A."/>
            <person name="Nolan M."/>
            <person name="Lipzen A."/>
            <person name="Salamov A."/>
            <person name="Henrissat B."/>
            <person name="Wiebenga A."/>
            <person name="De vries R.P."/>
            <person name="Grigoriev I.V."/>
            <person name="Mortensen U.H."/>
            <person name="Andersen M.R."/>
            <person name="Baker S.E."/>
        </authorList>
    </citation>
    <scope>NUCLEOTIDE SEQUENCE</scope>
    <source>
        <strain evidence="4">IBT 28561</strain>
    </source>
</reference>
<gene>
    <name evidence="4" type="ORF">P168DRAFT_287516</name>
</gene>
<keyword evidence="5" id="KW-1185">Reference proteome</keyword>
<evidence type="ECO:0000256" key="2">
    <source>
        <dbReference type="ARBA" id="ARBA00023043"/>
    </source>
</evidence>
<dbReference type="AlphaFoldDB" id="A0A2I1DAU9"/>
<feature type="repeat" description="ANK" evidence="3">
    <location>
        <begin position="42"/>
        <end position="74"/>
    </location>
</feature>
<dbReference type="PANTHER" id="PTHR24198:SF165">
    <property type="entry name" value="ANKYRIN REPEAT-CONTAINING PROTEIN-RELATED"/>
    <property type="match status" value="1"/>
</dbReference>
<dbReference type="InterPro" id="IPR002110">
    <property type="entry name" value="Ankyrin_rpt"/>
</dbReference>
<dbReference type="InterPro" id="IPR036770">
    <property type="entry name" value="Ankyrin_rpt-contain_sf"/>
</dbReference>
<organism evidence="4 5">
    <name type="scientific">Aspergillus campestris (strain IBT 28561)</name>
    <dbReference type="NCBI Taxonomy" id="1392248"/>
    <lineage>
        <taxon>Eukaryota</taxon>
        <taxon>Fungi</taxon>
        <taxon>Dikarya</taxon>
        <taxon>Ascomycota</taxon>
        <taxon>Pezizomycotina</taxon>
        <taxon>Eurotiomycetes</taxon>
        <taxon>Eurotiomycetidae</taxon>
        <taxon>Eurotiales</taxon>
        <taxon>Aspergillaceae</taxon>
        <taxon>Aspergillus</taxon>
        <taxon>Aspergillus subgen. Circumdati</taxon>
    </lineage>
</organism>
<dbReference type="Pfam" id="PF12796">
    <property type="entry name" value="Ank_2"/>
    <property type="match status" value="2"/>
</dbReference>
<comment type="caution">
    <text evidence="4">The sequence shown here is derived from an EMBL/GenBank/DDBJ whole genome shotgun (WGS) entry which is preliminary data.</text>
</comment>
<dbReference type="EMBL" id="MSFM01000002">
    <property type="protein sequence ID" value="PKY07007.1"/>
    <property type="molecule type" value="Genomic_DNA"/>
</dbReference>
<proteinExistence type="predicted"/>
<sequence>MDADLIRASGGHCLLWAVRNDHSHMASQLLLNGVDPNHKDRNGATALAVAIKKDNEPLARTLLESGANPNLEDRIGRTALSWALFQQSEELVLLLLKHKVDLSMNITGFWRRWKKEGRDEYFILEEDWSRRKSPLELAVCSSENVIAAFSQYAGWSPANYEASLLQAVRTRKVAAIRLLLERSLDKDMIYNPLREAILDKQDDTVKILLNDGLGQHYIVDEDGTKLMFTAACTGLKDVVKFMLDKGADCNCRLTNNIKKWKTGSGLFRPDCVPYGVQPASVIDRRTIRTRSDSQSIT</sequence>
<dbReference type="GeneID" id="36544116"/>
<dbReference type="PROSITE" id="PS50297">
    <property type="entry name" value="ANK_REP_REGION"/>
    <property type="match status" value="1"/>
</dbReference>
<evidence type="ECO:0000256" key="3">
    <source>
        <dbReference type="PROSITE-ProRule" id="PRU00023"/>
    </source>
</evidence>
<keyword evidence="2 3" id="KW-0040">ANK repeat</keyword>
<dbReference type="SUPFAM" id="SSF48403">
    <property type="entry name" value="Ankyrin repeat"/>
    <property type="match status" value="1"/>
</dbReference>
<dbReference type="VEuPathDB" id="FungiDB:P168DRAFT_287516"/>
<name>A0A2I1DAU9_ASPC2</name>
<evidence type="ECO:0000313" key="5">
    <source>
        <dbReference type="Proteomes" id="UP000234254"/>
    </source>
</evidence>